<dbReference type="SUPFAM" id="SSF57783">
    <property type="entry name" value="Zinc beta-ribbon"/>
    <property type="match status" value="1"/>
</dbReference>
<dbReference type="InterPro" id="IPR036977">
    <property type="entry name" value="DNA_primase_Znf_CHC2"/>
</dbReference>
<dbReference type="GO" id="GO:0003677">
    <property type="term" value="F:DNA binding"/>
    <property type="evidence" value="ECO:0007669"/>
    <property type="project" value="InterPro"/>
</dbReference>
<reference evidence="1" key="1">
    <citation type="journal article" date="2015" name="Nature">
        <title>Complex archaea that bridge the gap between prokaryotes and eukaryotes.</title>
        <authorList>
            <person name="Spang A."/>
            <person name="Saw J.H."/>
            <person name="Jorgensen S.L."/>
            <person name="Zaremba-Niedzwiedzka K."/>
            <person name="Martijn J."/>
            <person name="Lind A.E."/>
            <person name="van Eijk R."/>
            <person name="Schleper C."/>
            <person name="Guy L."/>
            <person name="Ettema T.J."/>
        </authorList>
    </citation>
    <scope>NUCLEOTIDE SEQUENCE</scope>
</reference>
<comment type="caution">
    <text evidence="1">The sequence shown here is derived from an EMBL/GenBank/DDBJ whole genome shotgun (WGS) entry which is preliminary data.</text>
</comment>
<dbReference type="EMBL" id="LAZR01000606">
    <property type="protein sequence ID" value="KKN62970.1"/>
    <property type="molecule type" value="Genomic_DNA"/>
</dbReference>
<evidence type="ECO:0008006" key="2">
    <source>
        <dbReference type="Google" id="ProtNLM"/>
    </source>
</evidence>
<accession>A0A0F9S2F4</accession>
<dbReference type="SUPFAM" id="SSF56731">
    <property type="entry name" value="DNA primase core"/>
    <property type="match status" value="1"/>
</dbReference>
<evidence type="ECO:0000313" key="1">
    <source>
        <dbReference type="EMBL" id="KKN62970.1"/>
    </source>
</evidence>
<organism evidence="1">
    <name type="scientific">marine sediment metagenome</name>
    <dbReference type="NCBI Taxonomy" id="412755"/>
    <lineage>
        <taxon>unclassified sequences</taxon>
        <taxon>metagenomes</taxon>
        <taxon>ecological metagenomes</taxon>
    </lineage>
</organism>
<dbReference type="GO" id="GO:0006260">
    <property type="term" value="P:DNA replication"/>
    <property type="evidence" value="ECO:0007669"/>
    <property type="project" value="InterPro"/>
</dbReference>
<protein>
    <recommendedName>
        <fullName evidence="2">Zinc finger CHC2-type domain-containing protein</fullName>
    </recommendedName>
</protein>
<dbReference type="Gene3D" id="3.90.580.10">
    <property type="entry name" value="Zinc finger, CHC2-type domain"/>
    <property type="match status" value="1"/>
</dbReference>
<name>A0A0F9S2F4_9ZZZZ</name>
<dbReference type="AlphaFoldDB" id="A0A0F9S2F4"/>
<gene>
    <name evidence="1" type="ORF">LCGC14_0506800</name>
</gene>
<proteinExistence type="predicted"/>
<sequence>MRDIQDFIYKTFEDVIPYQRGVELRIHCPFCIDRAGTEDTKHHLHINLSKEVCHCFRCDYSGTWIGLVIDVTGKSYAQALGELYKVPSPSRFDSIDSIWTAKAIKKAIRQVELPGDFLPLHESCKMGLVINAIRYLSNRGFRRKQWEQHGLGIAESVGVRVIIPVEDRYWQARALYPFQEPKYVNPDIELGDVLFNSIALKLYDEVVICEGAFSAIAVGDNAVALLGKNANDMQMSRITGSDVERFIITIESGAEESMIEIADTLMATGKDVVVWHYKEGDPADSGNYEESDYDFGTKLKMLLE</sequence>
<dbReference type="GO" id="GO:0008270">
    <property type="term" value="F:zinc ion binding"/>
    <property type="evidence" value="ECO:0007669"/>
    <property type="project" value="InterPro"/>
</dbReference>